<dbReference type="InterPro" id="IPR004821">
    <property type="entry name" value="Cyt_trans-like"/>
</dbReference>
<dbReference type="NCBIfam" id="TIGR00125">
    <property type="entry name" value="cyt_tran_rel"/>
    <property type="match status" value="1"/>
</dbReference>
<dbReference type="InterPro" id="IPR005248">
    <property type="entry name" value="NadD/NMNAT"/>
</dbReference>
<protein>
    <recommendedName>
        <fullName evidence="11">Probable nicotinate-nucleotide adenylyltransferase</fullName>
        <ecNumber evidence="11">2.7.7.18</ecNumber>
    </recommendedName>
    <alternativeName>
        <fullName evidence="11">Deamido-NAD(+) diphosphorylase</fullName>
    </alternativeName>
    <alternativeName>
        <fullName evidence="11">Deamido-NAD(+) pyrophosphorylase</fullName>
    </alternativeName>
    <alternativeName>
        <fullName evidence="11">Nicotinate mononucleotide adenylyltransferase</fullName>
        <shortName evidence="11">NaMN adenylyltransferase</shortName>
    </alternativeName>
</protein>
<comment type="catalytic activity">
    <reaction evidence="10 11">
        <text>nicotinate beta-D-ribonucleotide + ATP + H(+) = deamido-NAD(+) + diphosphate</text>
        <dbReference type="Rhea" id="RHEA:22860"/>
        <dbReference type="ChEBI" id="CHEBI:15378"/>
        <dbReference type="ChEBI" id="CHEBI:30616"/>
        <dbReference type="ChEBI" id="CHEBI:33019"/>
        <dbReference type="ChEBI" id="CHEBI:57502"/>
        <dbReference type="ChEBI" id="CHEBI:58437"/>
        <dbReference type="EC" id="2.7.7.18"/>
    </reaction>
</comment>
<comment type="similarity">
    <text evidence="3 11">Belongs to the NadD family.</text>
</comment>
<proteinExistence type="inferred from homology"/>
<dbReference type="RefSeq" id="WP_114959219.1">
    <property type="nucleotide sequence ID" value="NZ_MSZW01000034.1"/>
</dbReference>
<dbReference type="PANTHER" id="PTHR39321">
    <property type="entry name" value="NICOTINATE-NUCLEOTIDE ADENYLYLTRANSFERASE-RELATED"/>
    <property type="match status" value="1"/>
</dbReference>
<dbReference type="PANTHER" id="PTHR39321:SF3">
    <property type="entry name" value="PHOSPHOPANTETHEINE ADENYLYLTRANSFERASE"/>
    <property type="match status" value="1"/>
</dbReference>
<evidence type="ECO:0000256" key="6">
    <source>
        <dbReference type="ARBA" id="ARBA00022695"/>
    </source>
</evidence>
<organism evidence="13 14">
    <name type="scientific">Thermomonas haemolytica</name>
    <dbReference type="NCBI Taxonomy" id="141949"/>
    <lineage>
        <taxon>Bacteria</taxon>
        <taxon>Pseudomonadati</taxon>
        <taxon>Pseudomonadota</taxon>
        <taxon>Gammaproteobacteria</taxon>
        <taxon>Lysobacterales</taxon>
        <taxon>Lysobacteraceae</taxon>
        <taxon>Thermomonas</taxon>
    </lineage>
</organism>
<keyword evidence="14" id="KW-1185">Reference proteome</keyword>
<evidence type="ECO:0000256" key="1">
    <source>
        <dbReference type="ARBA" id="ARBA00002324"/>
    </source>
</evidence>
<dbReference type="NCBIfam" id="TIGR00482">
    <property type="entry name" value="nicotinate (nicotinamide) nucleotide adenylyltransferase"/>
    <property type="match status" value="1"/>
</dbReference>
<dbReference type="SUPFAM" id="SSF52374">
    <property type="entry name" value="Nucleotidylyl transferase"/>
    <property type="match status" value="1"/>
</dbReference>
<evidence type="ECO:0000256" key="11">
    <source>
        <dbReference type="HAMAP-Rule" id="MF_00244"/>
    </source>
</evidence>
<feature type="domain" description="Cytidyltransferase-like" evidence="12">
    <location>
        <begin position="5"/>
        <end position="188"/>
    </location>
</feature>
<evidence type="ECO:0000256" key="2">
    <source>
        <dbReference type="ARBA" id="ARBA00005019"/>
    </source>
</evidence>
<keyword evidence="7 11" id="KW-0547">Nucleotide-binding</keyword>
<dbReference type="AlphaFoldDB" id="A0A4R3NFV1"/>
<evidence type="ECO:0000256" key="5">
    <source>
        <dbReference type="ARBA" id="ARBA00022679"/>
    </source>
</evidence>
<dbReference type="Proteomes" id="UP000295414">
    <property type="component" value="Unassembled WGS sequence"/>
</dbReference>
<dbReference type="GO" id="GO:0004515">
    <property type="term" value="F:nicotinate-nucleotide adenylyltransferase activity"/>
    <property type="evidence" value="ECO:0007669"/>
    <property type="project" value="UniProtKB-UniRule"/>
</dbReference>
<name>A0A4R3NFV1_9GAMM</name>
<dbReference type="InterPro" id="IPR014729">
    <property type="entry name" value="Rossmann-like_a/b/a_fold"/>
</dbReference>
<comment type="caution">
    <text evidence="13">The sequence shown here is derived from an EMBL/GenBank/DDBJ whole genome shotgun (WGS) entry which is preliminary data.</text>
</comment>
<evidence type="ECO:0000256" key="4">
    <source>
        <dbReference type="ARBA" id="ARBA00022642"/>
    </source>
</evidence>
<dbReference type="Pfam" id="PF01467">
    <property type="entry name" value="CTP_transf_like"/>
    <property type="match status" value="1"/>
</dbReference>
<keyword evidence="6 11" id="KW-0548">Nucleotidyltransferase</keyword>
<sequence length="230" mass="24702">MLRVYYGGSFDPVHNGHLALACAARDQLGAEVFLLPAGDPPHKTSTHAAADVRAHLLELAVAGVPGLRVDRRELQRPGPSYTVDTLHQLRSELGPQAPIAWLVGADSLRQLGSWHRWRELFALAHLVVAARPDAPLDDAALAAAAPEVQAVVGPRWRPPTALAQSPAGAVCRLPLAGLRPESSTALRQRIAAGIAWQDWVPTPVAAEIERLQLYRDPAVILATTSQSDRP</sequence>
<evidence type="ECO:0000256" key="10">
    <source>
        <dbReference type="ARBA" id="ARBA00048721"/>
    </source>
</evidence>
<keyword evidence="5 11" id="KW-0808">Transferase</keyword>
<evidence type="ECO:0000256" key="3">
    <source>
        <dbReference type="ARBA" id="ARBA00009014"/>
    </source>
</evidence>
<keyword evidence="8 11" id="KW-0067">ATP-binding</keyword>
<keyword evidence="9 11" id="KW-0520">NAD</keyword>
<dbReference type="HAMAP" id="MF_00244">
    <property type="entry name" value="NaMN_adenylyltr"/>
    <property type="match status" value="1"/>
</dbReference>
<evidence type="ECO:0000313" key="13">
    <source>
        <dbReference type="EMBL" id="TCT26119.1"/>
    </source>
</evidence>
<gene>
    <name evidence="11" type="primary">nadD</name>
    <name evidence="13" type="ORF">EDC34_101446</name>
</gene>
<dbReference type="UniPathway" id="UPA00253">
    <property type="reaction ID" value="UER00332"/>
</dbReference>
<evidence type="ECO:0000256" key="9">
    <source>
        <dbReference type="ARBA" id="ARBA00023027"/>
    </source>
</evidence>
<evidence type="ECO:0000313" key="14">
    <source>
        <dbReference type="Proteomes" id="UP000295414"/>
    </source>
</evidence>
<dbReference type="GO" id="GO:0009435">
    <property type="term" value="P:NAD+ biosynthetic process"/>
    <property type="evidence" value="ECO:0007669"/>
    <property type="project" value="UniProtKB-UniRule"/>
</dbReference>
<comment type="pathway">
    <text evidence="2 11">Cofactor biosynthesis; NAD(+) biosynthesis; deamido-NAD(+) from nicotinate D-ribonucleotide: step 1/1.</text>
</comment>
<dbReference type="NCBIfam" id="NF000839">
    <property type="entry name" value="PRK00071.1-1"/>
    <property type="match status" value="1"/>
</dbReference>
<evidence type="ECO:0000256" key="7">
    <source>
        <dbReference type="ARBA" id="ARBA00022741"/>
    </source>
</evidence>
<keyword evidence="4 11" id="KW-0662">Pyridine nucleotide biosynthesis</keyword>
<dbReference type="CDD" id="cd02165">
    <property type="entry name" value="NMNAT"/>
    <property type="match status" value="1"/>
</dbReference>
<dbReference type="EMBL" id="SMAP01000001">
    <property type="protein sequence ID" value="TCT26119.1"/>
    <property type="molecule type" value="Genomic_DNA"/>
</dbReference>
<evidence type="ECO:0000256" key="8">
    <source>
        <dbReference type="ARBA" id="ARBA00022840"/>
    </source>
</evidence>
<dbReference type="Gene3D" id="3.40.50.620">
    <property type="entry name" value="HUPs"/>
    <property type="match status" value="1"/>
</dbReference>
<dbReference type="PROSITE" id="PS51257">
    <property type="entry name" value="PROKAR_LIPOPROTEIN"/>
    <property type="match status" value="1"/>
</dbReference>
<accession>A0A4R3NFV1</accession>
<comment type="function">
    <text evidence="1 11">Catalyzes the reversible adenylation of nicotinate mononucleotide (NaMN) to nicotinic acid adenine dinucleotide (NaAD).</text>
</comment>
<evidence type="ECO:0000259" key="12">
    <source>
        <dbReference type="Pfam" id="PF01467"/>
    </source>
</evidence>
<dbReference type="OrthoDB" id="5295945at2"/>
<dbReference type="GO" id="GO:0005524">
    <property type="term" value="F:ATP binding"/>
    <property type="evidence" value="ECO:0007669"/>
    <property type="project" value="UniProtKB-KW"/>
</dbReference>
<dbReference type="EC" id="2.7.7.18" evidence="11"/>
<reference evidence="13 14" key="1">
    <citation type="submission" date="2019-03" db="EMBL/GenBank/DDBJ databases">
        <title>Genomic Encyclopedia of Type Strains, Phase IV (KMG-IV): sequencing the most valuable type-strain genomes for metagenomic binning, comparative biology and taxonomic classification.</title>
        <authorList>
            <person name="Goeker M."/>
        </authorList>
    </citation>
    <scope>NUCLEOTIDE SEQUENCE [LARGE SCALE GENOMIC DNA]</scope>
    <source>
        <strain evidence="13 14">DSM 13605</strain>
    </source>
</reference>